<dbReference type="Pfam" id="PF18895">
    <property type="entry name" value="T4SS_pilin"/>
    <property type="match status" value="1"/>
</dbReference>
<dbReference type="EMBL" id="MFJR01000009">
    <property type="protein sequence ID" value="OGG26459.1"/>
    <property type="molecule type" value="Genomic_DNA"/>
</dbReference>
<accession>A0A1F6AP48</accession>
<comment type="caution">
    <text evidence="2">The sequence shown here is derived from an EMBL/GenBank/DDBJ whole genome shotgun (WGS) entry which is preliminary data.</text>
</comment>
<sequence>MRDWASCLQNVNGIEVPTLKCLEVVFANILTVAVSLAVLALFVMLIIGGFKYLTSGGDPKAATSAQQTMTSAFIGIVLLMIAFLVFRIIEAYTGVKVTRFEIPQ</sequence>
<dbReference type="Proteomes" id="UP000176609">
    <property type="component" value="Unassembled WGS sequence"/>
</dbReference>
<evidence type="ECO:0000313" key="3">
    <source>
        <dbReference type="Proteomes" id="UP000176609"/>
    </source>
</evidence>
<feature type="transmembrane region" description="Helical" evidence="1">
    <location>
        <begin position="70"/>
        <end position="89"/>
    </location>
</feature>
<protein>
    <submittedName>
        <fullName evidence="2">Uncharacterized protein</fullName>
    </submittedName>
</protein>
<dbReference type="InterPro" id="IPR043993">
    <property type="entry name" value="T4SS_pilin"/>
</dbReference>
<keyword evidence="1" id="KW-0472">Membrane</keyword>
<feature type="transmembrane region" description="Helical" evidence="1">
    <location>
        <begin position="25"/>
        <end position="50"/>
    </location>
</feature>
<gene>
    <name evidence="2" type="ORF">A2960_06295</name>
</gene>
<organism evidence="2 3">
    <name type="scientific">Candidatus Gottesmanbacteria bacterium RIFCSPLOWO2_01_FULL_39_12b</name>
    <dbReference type="NCBI Taxonomy" id="1798388"/>
    <lineage>
        <taxon>Bacteria</taxon>
        <taxon>Candidatus Gottesmaniibacteriota</taxon>
    </lineage>
</organism>
<keyword evidence="1" id="KW-0812">Transmembrane</keyword>
<evidence type="ECO:0000313" key="2">
    <source>
        <dbReference type="EMBL" id="OGG26459.1"/>
    </source>
</evidence>
<evidence type="ECO:0000256" key="1">
    <source>
        <dbReference type="SAM" id="Phobius"/>
    </source>
</evidence>
<proteinExistence type="predicted"/>
<dbReference type="AlphaFoldDB" id="A0A1F6AP48"/>
<name>A0A1F6AP48_9BACT</name>
<keyword evidence="1" id="KW-1133">Transmembrane helix</keyword>
<reference evidence="2 3" key="1">
    <citation type="journal article" date="2016" name="Nat. Commun.">
        <title>Thousands of microbial genomes shed light on interconnected biogeochemical processes in an aquifer system.</title>
        <authorList>
            <person name="Anantharaman K."/>
            <person name="Brown C.T."/>
            <person name="Hug L.A."/>
            <person name="Sharon I."/>
            <person name="Castelle C.J."/>
            <person name="Probst A.J."/>
            <person name="Thomas B.C."/>
            <person name="Singh A."/>
            <person name="Wilkins M.J."/>
            <person name="Karaoz U."/>
            <person name="Brodie E.L."/>
            <person name="Williams K.H."/>
            <person name="Hubbard S.S."/>
            <person name="Banfield J.F."/>
        </authorList>
    </citation>
    <scope>NUCLEOTIDE SEQUENCE [LARGE SCALE GENOMIC DNA]</scope>
</reference>